<feature type="domain" description="Peptidase M16 N-terminal" evidence="7">
    <location>
        <begin position="48"/>
        <end position="163"/>
    </location>
</feature>
<sequence>MAVFFARFLALASFIFFQSVAYSQSIQWDPKVVEGELDNGFRYAFYSSSNPQEPFNLRLIVNAGSVDDEMRGMAHIVEHMVFRANRAHDKDMHRLFDQLGWKTGTQVNALTRQTETQYMVRTRPNDALDLTQSIQLVNDLAFGAKMLEADWNIEREVILEEMRRGDGVAKRVNTAKKVVVRNGSRYIDRPTIGWKQDIRATTVEQIRDFYSTYYVPGNMTLVASGYIERDSFIDAVEQTFGKEKTSPVPERDYVKLPLKAGLVIGKVQDPMGTTSAVTYGFRSPMLPKGNFEGEYQQLQNYFLRKLVKSQVRASKALYTADASSVHITLSEPTNERLIVALSAKVSDHPKGLEIVLREIERLKQTGISDSELAALKAKAVESVQRNREVIPHRDFAKWEDKITAAVVQGAIEEDYSIKSQRTLKWIDEMTAESLNQRLVEILSAPDQFLFYQIPGGVEQALPTQQQVAQVQQQVSQEKLARLAPVKATFGSKKPQKETIVLKPSDKSLASARVLSKHRHLGDDVTEWRLANGDRVVWLDRETDGNALYLKALSTAGYYNHQQQPWLSQTAYQIWQQADYGTFNNQQFNQWQQQEKMQWQWAQTGSSLDLSARIAPEKLRNLMNNYLVMQQEWQLQADALSDVKQSLHSLVETPDEQALARRALLGQPTHAVPTVEQIEQLTLEELTQTIRELQQQPVSLFIVGKTSAKQIENNVLPFMASNPRQLGLQTYKPRLPEGAHTLAQPMYDDHKSTVTIKGESSMTWSPESSFLVSTLNPMIQKALKNKLRHELGGVYSLRFEMTLDKDNTVRTNMSFTTAPEKVDMLVAAYQDVMSQLSSHLLEENYPRTQEDIRFAEQLRLQDTNTWLRRLSLSYEKYQAPDYLRSMKTLDQRVTADELDGFIQHIFPLSKQAVLIGQPKAAADQPTQEL</sequence>
<comment type="similarity">
    <text evidence="1">Belongs to the peptidase M16 family.</text>
</comment>
<dbReference type="Pfam" id="PF05193">
    <property type="entry name" value="Peptidase_M16_C"/>
    <property type="match status" value="2"/>
</dbReference>
<dbReference type="InterPro" id="IPR007863">
    <property type="entry name" value="Peptidase_M16_C"/>
</dbReference>
<evidence type="ECO:0000259" key="8">
    <source>
        <dbReference type="Pfam" id="PF05193"/>
    </source>
</evidence>
<dbReference type="InterPro" id="IPR011765">
    <property type="entry name" value="Pept_M16_N"/>
</dbReference>
<keyword evidence="5" id="KW-0482">Metalloprotease</keyword>
<organism evidence="9 10">
    <name type="scientific">Vibrio hippocampi</name>
    <dbReference type="NCBI Taxonomy" id="654686"/>
    <lineage>
        <taxon>Bacteria</taxon>
        <taxon>Pseudomonadati</taxon>
        <taxon>Pseudomonadota</taxon>
        <taxon>Gammaproteobacteria</taxon>
        <taxon>Vibrionales</taxon>
        <taxon>Vibrionaceae</taxon>
        <taxon>Vibrio</taxon>
    </lineage>
</organism>
<dbReference type="EMBL" id="CAKLCM010000003">
    <property type="protein sequence ID" value="CAH0528911.1"/>
    <property type="molecule type" value="Genomic_DNA"/>
</dbReference>
<evidence type="ECO:0008006" key="11">
    <source>
        <dbReference type="Google" id="ProtNLM"/>
    </source>
</evidence>
<dbReference type="PANTHER" id="PTHR43690">
    <property type="entry name" value="NARDILYSIN"/>
    <property type="match status" value="1"/>
</dbReference>
<keyword evidence="4" id="KW-0862">Zinc</keyword>
<dbReference type="Proteomes" id="UP000838160">
    <property type="component" value="Unassembled WGS sequence"/>
</dbReference>
<evidence type="ECO:0000256" key="6">
    <source>
        <dbReference type="SAM" id="SignalP"/>
    </source>
</evidence>
<feature type="domain" description="Peptidase M16 C-terminal" evidence="8">
    <location>
        <begin position="680"/>
        <end position="840"/>
    </location>
</feature>
<keyword evidence="2" id="KW-0645">Protease</keyword>
<gene>
    <name evidence="9" type="ORF">VHP8226_02941</name>
</gene>
<evidence type="ECO:0000256" key="1">
    <source>
        <dbReference type="ARBA" id="ARBA00007261"/>
    </source>
</evidence>
<reference evidence="9" key="1">
    <citation type="submission" date="2021-12" db="EMBL/GenBank/DDBJ databases">
        <authorList>
            <person name="Rodrigo-Torres L."/>
            <person name="Arahal R. D."/>
            <person name="Lucena T."/>
        </authorList>
    </citation>
    <scope>NUCLEOTIDE SEQUENCE</scope>
    <source>
        <strain evidence="9">CECT 8226</strain>
    </source>
</reference>
<keyword evidence="3" id="KW-0378">Hydrolase</keyword>
<evidence type="ECO:0000259" key="7">
    <source>
        <dbReference type="Pfam" id="PF00675"/>
    </source>
</evidence>
<evidence type="ECO:0000313" key="9">
    <source>
        <dbReference type="EMBL" id="CAH0528911.1"/>
    </source>
</evidence>
<keyword evidence="6" id="KW-0732">Signal</keyword>
<dbReference type="RefSeq" id="WP_237485804.1">
    <property type="nucleotide sequence ID" value="NZ_CAKLCM010000003.1"/>
</dbReference>
<accession>A0ABN8DJC4</accession>
<evidence type="ECO:0000256" key="2">
    <source>
        <dbReference type="ARBA" id="ARBA00022670"/>
    </source>
</evidence>
<evidence type="ECO:0000256" key="3">
    <source>
        <dbReference type="ARBA" id="ARBA00022801"/>
    </source>
</evidence>
<dbReference type="SUPFAM" id="SSF63411">
    <property type="entry name" value="LuxS/MPP-like metallohydrolase"/>
    <property type="match status" value="3"/>
</dbReference>
<feature type="signal peptide" evidence="6">
    <location>
        <begin position="1"/>
        <end position="21"/>
    </location>
</feature>
<evidence type="ECO:0000256" key="5">
    <source>
        <dbReference type="ARBA" id="ARBA00023049"/>
    </source>
</evidence>
<evidence type="ECO:0000313" key="10">
    <source>
        <dbReference type="Proteomes" id="UP000838160"/>
    </source>
</evidence>
<feature type="domain" description="Peptidase M16 C-terminal" evidence="8">
    <location>
        <begin position="202"/>
        <end position="377"/>
    </location>
</feature>
<name>A0ABN8DJC4_9VIBR</name>
<comment type="caution">
    <text evidence="9">The sequence shown here is derived from an EMBL/GenBank/DDBJ whole genome shotgun (WGS) entry which is preliminary data.</text>
</comment>
<feature type="chain" id="PRO_5045312582" description="Peptidase M16" evidence="6">
    <location>
        <begin position="22"/>
        <end position="928"/>
    </location>
</feature>
<dbReference type="Gene3D" id="3.30.830.10">
    <property type="entry name" value="Metalloenzyme, LuxS/M16 peptidase-like"/>
    <property type="match status" value="3"/>
</dbReference>
<protein>
    <recommendedName>
        <fullName evidence="11">Peptidase M16</fullName>
    </recommendedName>
</protein>
<dbReference type="InterPro" id="IPR050626">
    <property type="entry name" value="Peptidase_M16"/>
</dbReference>
<proteinExistence type="inferred from homology"/>
<dbReference type="InterPro" id="IPR011249">
    <property type="entry name" value="Metalloenz_LuxS/M16"/>
</dbReference>
<keyword evidence="10" id="KW-1185">Reference proteome</keyword>
<evidence type="ECO:0000256" key="4">
    <source>
        <dbReference type="ARBA" id="ARBA00022833"/>
    </source>
</evidence>
<dbReference type="PANTHER" id="PTHR43690:SF17">
    <property type="entry name" value="PROTEIN YHJJ"/>
    <property type="match status" value="1"/>
</dbReference>
<dbReference type="Pfam" id="PF00675">
    <property type="entry name" value="Peptidase_M16"/>
    <property type="match status" value="1"/>
</dbReference>